<sequence>MKLNCPDSDKNPTCVRCRGDHSHVNCHVKDPASFRCVNCSVTESIEENPQFFANLVSQNVGKYYDFQSNQGDISLSDTEMNDNQNDES</sequence>
<reference evidence="1 2" key="1">
    <citation type="journal article" date="2018" name="Sci. Rep.">
        <title>Genomic signatures of local adaptation to the degree of environmental predictability in rotifers.</title>
        <authorList>
            <person name="Franch-Gras L."/>
            <person name="Hahn C."/>
            <person name="Garcia-Roger E.M."/>
            <person name="Carmona M.J."/>
            <person name="Serra M."/>
            <person name="Gomez A."/>
        </authorList>
    </citation>
    <scope>NUCLEOTIDE SEQUENCE [LARGE SCALE GENOMIC DNA]</scope>
    <source>
        <strain evidence="1">HYR1</strain>
    </source>
</reference>
<gene>
    <name evidence="1" type="ORF">BpHYR1_021499</name>
</gene>
<accession>A0A3M7R8E8</accession>
<dbReference type="AlphaFoldDB" id="A0A3M7R8E8"/>
<keyword evidence="2" id="KW-1185">Reference proteome</keyword>
<name>A0A3M7R8E8_BRAPC</name>
<protein>
    <submittedName>
        <fullName evidence="1">Uncharacterized protein</fullName>
    </submittedName>
</protein>
<evidence type="ECO:0000313" key="2">
    <source>
        <dbReference type="Proteomes" id="UP000276133"/>
    </source>
</evidence>
<comment type="caution">
    <text evidence="1">The sequence shown here is derived from an EMBL/GenBank/DDBJ whole genome shotgun (WGS) entry which is preliminary data.</text>
</comment>
<organism evidence="1 2">
    <name type="scientific">Brachionus plicatilis</name>
    <name type="common">Marine rotifer</name>
    <name type="synonym">Brachionus muelleri</name>
    <dbReference type="NCBI Taxonomy" id="10195"/>
    <lineage>
        <taxon>Eukaryota</taxon>
        <taxon>Metazoa</taxon>
        <taxon>Spiralia</taxon>
        <taxon>Gnathifera</taxon>
        <taxon>Rotifera</taxon>
        <taxon>Eurotatoria</taxon>
        <taxon>Monogononta</taxon>
        <taxon>Pseudotrocha</taxon>
        <taxon>Ploima</taxon>
        <taxon>Brachionidae</taxon>
        <taxon>Brachionus</taxon>
    </lineage>
</organism>
<evidence type="ECO:0000313" key="1">
    <source>
        <dbReference type="EMBL" id="RNA19903.1"/>
    </source>
</evidence>
<dbReference type="EMBL" id="REGN01003957">
    <property type="protein sequence ID" value="RNA19903.1"/>
    <property type="molecule type" value="Genomic_DNA"/>
</dbReference>
<proteinExistence type="predicted"/>
<dbReference type="Proteomes" id="UP000276133">
    <property type="component" value="Unassembled WGS sequence"/>
</dbReference>